<evidence type="ECO:0000256" key="10">
    <source>
        <dbReference type="HAMAP-Rule" id="MF_00463"/>
    </source>
</evidence>
<dbReference type="SUPFAM" id="SSF54862">
    <property type="entry name" value="4Fe-4S ferredoxins"/>
    <property type="match status" value="1"/>
</dbReference>
<dbReference type="InterPro" id="IPR007202">
    <property type="entry name" value="4Fe-4S_dom"/>
</dbReference>
<dbReference type="InterPro" id="IPR049679">
    <property type="entry name" value="Ion_transpt_RnfB_Methano"/>
</dbReference>
<dbReference type="NCBIfam" id="NF041836">
    <property type="entry name" value="rnfB_Methano"/>
    <property type="match status" value="1"/>
</dbReference>
<dbReference type="NCBIfam" id="NF005505">
    <property type="entry name" value="PRK07118.1-4"/>
    <property type="match status" value="1"/>
</dbReference>
<reference evidence="14 15" key="1">
    <citation type="submission" date="2018-08" db="EMBL/GenBank/DDBJ databases">
        <title>The metabolism and importance of syntrophic acetate oxidation coupled to methane or sulfide production in haloalkaline environments.</title>
        <authorList>
            <person name="Timmers P.H.A."/>
            <person name="Vavourakis C.D."/>
            <person name="Sorokin D.Y."/>
            <person name="Sinninghe Damste J.S."/>
            <person name="Muyzer G."/>
            <person name="Stams A.J.M."/>
            <person name="Plugge C.M."/>
        </authorList>
    </citation>
    <scope>NUCLEOTIDE SEQUENCE [LARGE SCALE GENOMIC DNA]</scope>
    <source>
        <strain evidence="14">MSAO_Arc3</strain>
    </source>
</reference>
<dbReference type="EMBL" id="QZAB01000129">
    <property type="protein sequence ID" value="RQD90113.1"/>
    <property type="molecule type" value="Genomic_DNA"/>
</dbReference>
<dbReference type="PANTHER" id="PTHR43560:SF1">
    <property type="entry name" value="ION-TRANSLOCATING OXIDOREDUCTASE COMPLEX SUBUNIT B"/>
    <property type="match status" value="1"/>
</dbReference>
<keyword evidence="11" id="KW-1133">Transmembrane helix</keyword>
<comment type="subcellular location">
    <subcellularLocation>
        <location evidence="10">Cell membrane</location>
    </subcellularLocation>
</comment>
<dbReference type="Gene3D" id="1.10.15.40">
    <property type="entry name" value="Electron transport complex subunit B, putative Fe-S cluster"/>
    <property type="match status" value="1"/>
</dbReference>
<dbReference type="InterPro" id="IPR050395">
    <property type="entry name" value="4Fe4S_Ferredoxin_RnfB"/>
</dbReference>
<protein>
    <recommendedName>
        <fullName evidence="10">Ion-translocating oxidoreductase complex subunit B</fullName>
        <ecNumber evidence="10">7.-.-.-</ecNumber>
    </recommendedName>
    <alternativeName>
        <fullName evidence="10">Rnf electron transport complex subunit B</fullName>
    </alternativeName>
</protein>
<evidence type="ECO:0000256" key="8">
    <source>
        <dbReference type="ARBA" id="ARBA00023014"/>
    </source>
</evidence>
<dbReference type="GO" id="GO:0022900">
    <property type="term" value="P:electron transport chain"/>
    <property type="evidence" value="ECO:0007669"/>
    <property type="project" value="UniProtKB-UniRule"/>
</dbReference>
<gene>
    <name evidence="10" type="primary">rnfB</name>
    <name evidence="14" type="ORF">D5R95_01905</name>
</gene>
<feature type="binding site" evidence="10">
    <location>
        <position position="154"/>
    </location>
    <ligand>
        <name>[4Fe-4S] cluster</name>
        <dbReference type="ChEBI" id="CHEBI:49883"/>
        <label>3</label>
    </ligand>
</feature>
<feature type="binding site" evidence="10">
    <location>
        <position position="55"/>
    </location>
    <ligand>
        <name>[4Fe-4S] cluster</name>
        <dbReference type="ChEBI" id="CHEBI:49883"/>
        <label>1</label>
    </ligand>
</feature>
<comment type="caution">
    <text evidence="10">Lacks conserved residue(s) required for the propagation of feature annotation.</text>
</comment>
<evidence type="ECO:0000313" key="15">
    <source>
        <dbReference type="Proteomes" id="UP000284763"/>
    </source>
</evidence>
<feature type="binding site" evidence="10">
    <location>
        <position position="174"/>
    </location>
    <ligand>
        <name>[4Fe-4S] cluster</name>
        <dbReference type="ChEBI" id="CHEBI:49883"/>
        <label>3</label>
    </ligand>
</feature>
<dbReference type="GO" id="GO:0005886">
    <property type="term" value="C:plasma membrane"/>
    <property type="evidence" value="ECO:0007669"/>
    <property type="project" value="UniProtKB-SubCell"/>
</dbReference>
<keyword evidence="5 10" id="KW-1278">Translocase</keyword>
<evidence type="ECO:0000256" key="3">
    <source>
        <dbReference type="ARBA" id="ARBA00022723"/>
    </source>
</evidence>
<feature type="domain" description="4Fe-4S" evidence="13">
    <location>
        <begin position="35"/>
        <end position="94"/>
    </location>
</feature>
<feature type="binding site" evidence="10">
    <location>
        <position position="180"/>
    </location>
    <ligand>
        <name>[4Fe-4S] cluster</name>
        <dbReference type="ChEBI" id="CHEBI:49883"/>
        <label>3</label>
    </ligand>
</feature>
<evidence type="ECO:0000256" key="4">
    <source>
        <dbReference type="ARBA" id="ARBA00022737"/>
    </source>
</evidence>
<comment type="similarity">
    <text evidence="10">Belongs to the 4Fe4S bacterial-type ferredoxin family. RnfB subfamily.</text>
</comment>
<dbReference type="Proteomes" id="UP000284763">
    <property type="component" value="Unassembled WGS sequence"/>
</dbReference>
<feature type="binding site" evidence="10">
    <location>
        <position position="140"/>
    </location>
    <ligand>
        <name>[4Fe-4S] cluster</name>
        <dbReference type="ChEBI" id="CHEBI:49883"/>
        <label>2</label>
    </ligand>
</feature>
<dbReference type="InterPro" id="IPR017900">
    <property type="entry name" value="4Fe4S_Fe_S_CS"/>
</dbReference>
<dbReference type="PROSITE" id="PS51379">
    <property type="entry name" value="4FE4S_FER_2"/>
    <property type="match status" value="4"/>
</dbReference>
<dbReference type="Pfam" id="PF04060">
    <property type="entry name" value="FeS"/>
    <property type="match status" value="1"/>
</dbReference>
<dbReference type="PANTHER" id="PTHR43560">
    <property type="entry name" value="ION-TRANSLOCATING OXIDOREDUCTASE COMPLEX SUBUNIT B"/>
    <property type="match status" value="1"/>
</dbReference>
<feature type="binding site" evidence="10">
    <location>
        <position position="144"/>
    </location>
    <ligand>
        <name>[4Fe-4S] cluster</name>
        <dbReference type="ChEBI" id="CHEBI:49883"/>
        <label>2</label>
    </ligand>
</feature>
<keyword evidence="11" id="KW-0812">Transmembrane</keyword>
<feature type="binding site" evidence="10">
    <location>
        <position position="184"/>
    </location>
    <ligand>
        <name>[4Fe-4S] cluster</name>
        <dbReference type="ChEBI" id="CHEBI:49883"/>
        <label>2</label>
    </ligand>
</feature>
<keyword evidence="1 10" id="KW-0813">Transport</keyword>
<evidence type="ECO:0000256" key="7">
    <source>
        <dbReference type="ARBA" id="ARBA00023004"/>
    </source>
</evidence>
<dbReference type="GO" id="GO:0046872">
    <property type="term" value="F:metal ion binding"/>
    <property type="evidence" value="ECO:0007669"/>
    <property type="project" value="UniProtKB-KW"/>
</dbReference>
<dbReference type="EC" id="7.-.-.-" evidence="10"/>
<keyword evidence="9 10" id="KW-0472">Membrane</keyword>
<evidence type="ECO:0000259" key="12">
    <source>
        <dbReference type="PROSITE" id="PS51379"/>
    </source>
</evidence>
<dbReference type="GO" id="GO:0051539">
    <property type="term" value="F:4 iron, 4 sulfur cluster binding"/>
    <property type="evidence" value="ECO:0007669"/>
    <property type="project" value="UniProtKB-UniRule"/>
</dbReference>
<evidence type="ECO:0000256" key="11">
    <source>
        <dbReference type="SAM" id="Phobius"/>
    </source>
</evidence>
<dbReference type="GO" id="GO:0009055">
    <property type="term" value="F:electron transfer activity"/>
    <property type="evidence" value="ECO:0007669"/>
    <property type="project" value="InterPro"/>
</dbReference>
<feature type="domain" description="4Fe-4S ferredoxin-type" evidence="12">
    <location>
        <begin position="239"/>
        <end position="267"/>
    </location>
</feature>
<feature type="binding site" evidence="10">
    <location>
        <position position="60"/>
    </location>
    <ligand>
        <name>[4Fe-4S] cluster</name>
        <dbReference type="ChEBI" id="CHEBI:49883"/>
        <label>1</label>
    </ligand>
</feature>
<feature type="domain" description="4Fe-4S ferredoxin-type" evidence="12">
    <location>
        <begin position="165"/>
        <end position="194"/>
    </location>
</feature>
<dbReference type="RefSeq" id="WP_259133092.1">
    <property type="nucleotide sequence ID" value="NZ_JANUCS010000001.1"/>
</dbReference>
<feature type="domain" description="4Fe-4S ferredoxin-type" evidence="12">
    <location>
        <begin position="210"/>
        <end position="238"/>
    </location>
</feature>
<name>A0A3R7X7M6_9EURY</name>
<keyword evidence="4 10" id="KW-0677">Repeat</keyword>
<feature type="binding site" evidence="10">
    <location>
        <position position="150"/>
    </location>
    <ligand>
        <name>[4Fe-4S] cluster</name>
        <dbReference type="ChEBI" id="CHEBI:49883"/>
        <label>2</label>
    </ligand>
</feature>
<evidence type="ECO:0000256" key="6">
    <source>
        <dbReference type="ARBA" id="ARBA00022982"/>
    </source>
</evidence>
<dbReference type="NCBIfam" id="TIGR01944">
    <property type="entry name" value="rnfB"/>
    <property type="match status" value="1"/>
</dbReference>
<evidence type="ECO:0000313" key="14">
    <source>
        <dbReference type="EMBL" id="RQD90113.1"/>
    </source>
</evidence>
<comment type="cofactor">
    <cofactor evidence="10">
        <name>[4Fe-4S] cluster</name>
        <dbReference type="ChEBI" id="CHEBI:49883"/>
    </cofactor>
    <text evidence="10">Binds 3 [4Fe-4S] clusters.</text>
</comment>
<keyword evidence="3 10" id="KW-0479">Metal-binding</keyword>
<feature type="binding site" evidence="10">
    <location>
        <position position="77"/>
    </location>
    <ligand>
        <name>[4Fe-4S] cluster</name>
        <dbReference type="ChEBI" id="CHEBI:49883"/>
        <label>1</label>
    </ligand>
</feature>
<dbReference type="InterPro" id="IPR010207">
    <property type="entry name" value="Elect_transpt_cplx_RnfB/RsxB"/>
</dbReference>
<comment type="subunit">
    <text evidence="10">The Rnf complex is probably composed of eight subunits, including RnfA, RnfB, RnfC, RnfD, RnfE and RnfG.</text>
</comment>
<dbReference type="AlphaFoldDB" id="A0A3R7X7M6"/>
<feature type="transmembrane region" description="Helical" evidence="11">
    <location>
        <begin position="6"/>
        <end position="28"/>
    </location>
</feature>
<dbReference type="GO" id="GO:0016491">
    <property type="term" value="F:oxidoreductase activity"/>
    <property type="evidence" value="ECO:0007669"/>
    <property type="project" value="UniProtKB-ARBA"/>
</dbReference>
<evidence type="ECO:0000256" key="5">
    <source>
        <dbReference type="ARBA" id="ARBA00022967"/>
    </source>
</evidence>
<dbReference type="HAMAP" id="MF_00463">
    <property type="entry name" value="RsxB_RnfB"/>
    <property type="match status" value="1"/>
</dbReference>
<proteinExistence type="inferred from homology"/>
<keyword evidence="7 10" id="KW-0408">Iron</keyword>
<feature type="region of interest" description="Hydrophobic" evidence="10">
    <location>
        <begin position="1"/>
        <end position="29"/>
    </location>
</feature>
<dbReference type="InterPro" id="IPR017896">
    <property type="entry name" value="4Fe4S_Fe-S-bd"/>
</dbReference>
<dbReference type="PROSITE" id="PS51656">
    <property type="entry name" value="4FE4S"/>
    <property type="match status" value="1"/>
</dbReference>
<keyword evidence="8 10" id="KW-0411">Iron-sulfur</keyword>
<keyword evidence="6 10" id="KW-0249">Electron transport</keyword>
<dbReference type="Pfam" id="PF13187">
    <property type="entry name" value="Fer4_9"/>
    <property type="match status" value="1"/>
</dbReference>
<keyword evidence="2 10" id="KW-0004">4Fe-4S</keyword>
<comment type="function">
    <text evidence="10">Part of a membrane-bound complex that couples electron transfer with translocation of ions across the membrane.</text>
</comment>
<accession>A0A3R7X7M6</accession>
<organism evidence="14 15">
    <name type="scientific">Methanosalsum natronophilum</name>
    <dbReference type="NCBI Taxonomy" id="768733"/>
    <lineage>
        <taxon>Archaea</taxon>
        <taxon>Methanobacteriati</taxon>
        <taxon>Methanobacteriota</taxon>
        <taxon>Stenosarchaea group</taxon>
        <taxon>Methanomicrobia</taxon>
        <taxon>Methanosarcinales</taxon>
        <taxon>Methanosarcinaceae</taxon>
        <taxon>Methanosalsum</taxon>
    </lineage>
</organism>
<sequence>MNTTTILIQAIAALGGLAMVIGIVLVMASKVFKVETNPLVDEVLDVLPGANCGACGYAGCGEFAEQVVEDNAPITGCPLGGFEVEEKIGGILGKEVGGEEEPEYPIVHCKGGTNCTDRFNYIGVEDCKAVMLLSEGEKECNYGCMGRGTCVRACPFGAIIIDENKLPKINNNLCTSCGLCVASCPNDLITLSAISEKVHVLCNSHDKGKFVKSVCSTGCIGCKLCAKVCPEDAIKVTKFLAEIDPEKCTACGDCIEKCPQNTIEFRD</sequence>
<comment type="caution">
    <text evidence="14">The sequence shown here is derived from an EMBL/GenBank/DDBJ whole genome shotgun (WGS) entry which is preliminary data.</text>
</comment>
<dbReference type="Pfam" id="PF12838">
    <property type="entry name" value="Fer4_7"/>
    <property type="match status" value="1"/>
</dbReference>
<feature type="binding site" evidence="10">
    <location>
        <position position="52"/>
    </location>
    <ligand>
        <name>[4Fe-4S] cluster</name>
        <dbReference type="ChEBI" id="CHEBI:49883"/>
        <label>1</label>
    </ligand>
</feature>
<dbReference type="PROSITE" id="PS00198">
    <property type="entry name" value="4FE4S_FER_1"/>
    <property type="match status" value="3"/>
</dbReference>
<feature type="binding site" evidence="10">
    <location>
        <position position="177"/>
    </location>
    <ligand>
        <name>[4Fe-4S] cluster</name>
        <dbReference type="ChEBI" id="CHEBI:49883"/>
        <label>3</label>
    </ligand>
</feature>
<evidence type="ECO:0000256" key="2">
    <source>
        <dbReference type="ARBA" id="ARBA00022485"/>
    </source>
</evidence>
<dbReference type="Gene3D" id="3.30.70.20">
    <property type="match status" value="2"/>
</dbReference>
<evidence type="ECO:0000259" key="13">
    <source>
        <dbReference type="PROSITE" id="PS51656"/>
    </source>
</evidence>
<feature type="domain" description="4Fe-4S ferredoxin-type" evidence="12">
    <location>
        <begin position="129"/>
        <end position="164"/>
    </location>
</feature>
<keyword evidence="10" id="KW-1003">Cell membrane</keyword>
<evidence type="ECO:0000256" key="9">
    <source>
        <dbReference type="ARBA" id="ARBA00023136"/>
    </source>
</evidence>
<evidence type="ECO:0000256" key="1">
    <source>
        <dbReference type="ARBA" id="ARBA00022448"/>
    </source>
</evidence>
<dbReference type="CDD" id="cd10549">
    <property type="entry name" value="MtMvhB_like"/>
    <property type="match status" value="1"/>
</dbReference>